<organism evidence="4 5">
    <name type="scientific">Mycolicibacterium brisbanense</name>
    <dbReference type="NCBI Taxonomy" id="146020"/>
    <lineage>
        <taxon>Bacteria</taxon>
        <taxon>Bacillati</taxon>
        <taxon>Actinomycetota</taxon>
        <taxon>Actinomycetes</taxon>
        <taxon>Mycobacteriales</taxon>
        <taxon>Mycobacteriaceae</taxon>
        <taxon>Mycolicibacterium</taxon>
    </lineage>
</organism>
<feature type="transmembrane region" description="Helical" evidence="2">
    <location>
        <begin position="97"/>
        <end position="115"/>
    </location>
</feature>
<dbReference type="AlphaFoldDB" id="A0A100W2B1"/>
<keyword evidence="2" id="KW-1133">Transmembrane helix</keyword>
<comment type="caution">
    <text evidence="4">The sequence shown here is derived from an EMBL/GenBank/DDBJ whole genome shotgun (WGS) entry which is preliminary data.</text>
</comment>
<keyword evidence="2" id="KW-0472">Membrane</keyword>
<feature type="domain" description="Protein-glutamine gamma-glutamyltransferase-like C-terminal" evidence="3">
    <location>
        <begin position="230"/>
        <end position="300"/>
    </location>
</feature>
<evidence type="ECO:0000259" key="3">
    <source>
        <dbReference type="Pfam" id="PF13559"/>
    </source>
</evidence>
<feature type="transmembrane region" description="Helical" evidence="2">
    <location>
        <begin position="45"/>
        <end position="66"/>
    </location>
</feature>
<evidence type="ECO:0000313" key="4">
    <source>
        <dbReference type="EMBL" id="GAS90301.1"/>
    </source>
</evidence>
<evidence type="ECO:0000256" key="1">
    <source>
        <dbReference type="SAM" id="MobiDB-lite"/>
    </source>
</evidence>
<dbReference type="Pfam" id="PF13559">
    <property type="entry name" value="DUF4129"/>
    <property type="match status" value="1"/>
</dbReference>
<dbReference type="EMBL" id="BCSX01000039">
    <property type="protein sequence ID" value="GAS90301.1"/>
    <property type="molecule type" value="Genomic_DNA"/>
</dbReference>
<gene>
    <name evidence="4" type="ORF">RMCB_4397</name>
</gene>
<evidence type="ECO:0000313" key="5">
    <source>
        <dbReference type="Proteomes" id="UP000069620"/>
    </source>
</evidence>
<name>A0A100W2B1_9MYCO</name>
<dbReference type="InterPro" id="IPR025403">
    <property type="entry name" value="TgpA-like_C"/>
</dbReference>
<keyword evidence="2" id="KW-0812">Transmembrane</keyword>
<accession>A0A100W2B1</accession>
<feature type="transmembrane region" description="Helical" evidence="2">
    <location>
        <begin position="154"/>
        <end position="174"/>
    </location>
</feature>
<feature type="compositionally biased region" description="Pro residues" evidence="1">
    <location>
        <begin position="125"/>
        <end position="139"/>
    </location>
</feature>
<keyword evidence="5" id="KW-1185">Reference proteome</keyword>
<reference evidence="5" key="2">
    <citation type="submission" date="2016-02" db="EMBL/GenBank/DDBJ databases">
        <title>Draft genome sequence of five rapidly growing Mycobacterium species.</title>
        <authorList>
            <person name="Katahira K."/>
            <person name="Gotou Y."/>
            <person name="Iida K."/>
            <person name="Ogura Y."/>
            <person name="Hayashi T."/>
        </authorList>
    </citation>
    <scope>NUCLEOTIDE SEQUENCE [LARGE SCALE GENOMIC DNA]</scope>
    <source>
        <strain evidence="5">JCM15654</strain>
    </source>
</reference>
<feature type="region of interest" description="Disordered" evidence="1">
    <location>
        <begin position="125"/>
        <end position="148"/>
    </location>
</feature>
<dbReference type="STRING" id="146020.RMCB_4397"/>
<evidence type="ECO:0000256" key="2">
    <source>
        <dbReference type="SAM" id="Phobius"/>
    </source>
</evidence>
<dbReference type="RefSeq" id="WP_062830469.1">
    <property type="nucleotide sequence ID" value="NZ_BCSX01000039.1"/>
</dbReference>
<sequence>MPDIDRTTGRTATVLVLLVVAAVAVRGHLPGVTRAQAPPSSDSPASLVALVVLLAVALAGFAFAVFTAPRKPADTGGGDGIGRLELRGLRVRVRWRWVLLAIAVVLAWLLLLVLITRLTATPVLPVPGPATQTPAPPSSVPNRRPDPTGSAPSAFGYLAATTIALLMIVGFGIARAARRAGQPQGLPQDGIRSAPRHMPRGPERLARAAELGLEEIGDLSRDPRAAIIACYVAMERALAHAPGAVPLASDTPSEVLERAVQHHALSADSATELVELFTEARFSPHVMNEAHREAAIQALRRVLAELRSLA</sequence>
<protein>
    <recommendedName>
        <fullName evidence="3">Protein-glutamine gamma-glutamyltransferase-like C-terminal domain-containing protein</fullName>
    </recommendedName>
</protein>
<dbReference type="Proteomes" id="UP000069620">
    <property type="component" value="Unassembled WGS sequence"/>
</dbReference>
<dbReference type="OrthoDB" id="4571933at2"/>
<reference evidence="5" key="1">
    <citation type="journal article" date="2016" name="Genome Announc.">
        <title>Draft Genome Sequences of Five Rapidly Growing Mycobacterium Species, M. thermoresistibile, M. fortuitum subsp. acetamidolyticum, M. canariasense, M. brisbanense, and M. novocastrense.</title>
        <authorList>
            <person name="Katahira K."/>
            <person name="Ogura Y."/>
            <person name="Gotoh Y."/>
            <person name="Hayashi T."/>
        </authorList>
    </citation>
    <scope>NUCLEOTIDE SEQUENCE [LARGE SCALE GENOMIC DNA]</scope>
    <source>
        <strain evidence="5">JCM15654</strain>
    </source>
</reference>
<proteinExistence type="predicted"/>